<gene>
    <name evidence="1" type="ORF">RHMOL_Rhmol06G0089600</name>
</gene>
<dbReference type="Proteomes" id="UP001062846">
    <property type="component" value="Chromosome 6"/>
</dbReference>
<accession>A0ACC0NAY2</accession>
<sequence>MVSTHLEPLVTDIKLSSVVPSIPTGDDKIHELTNIDLAMKLHYIKGLYFFNQNSVQGIGISDMKKPMFQLLDHYAAASGRIRWSENGRPFVKCNDSGVRIVEADCSKITLEEWMKGMKDGWEINEQLFYPHALGPDLGFAPLVFLQIIAKNKQSKSSKELFMGLSWAHVLGDPFAASTFINTWAHIMAGQMPPQPLKLPNSTNTGECQFPPNSNSENPFSLKRVDTVDDYWLVSSSCKMETLSFHFTAIKLNQIASKASGLNQYFHLLAALMWKSLAKIRGESEPRNVTIFNSDPRNKGIEGLSNSQVIGTVEADFKVAEADLSELAKLIKEKMVDERSLIDEWVERENEKSNFILYGSNLTFVNLEEAEIYGLRIKGQEPVFASYGVGGAGDEGVVLVLPAPANGKGGDGGDGRLVTAILPKDQNFQLKNELRNDWGVF</sequence>
<dbReference type="EMBL" id="CM046393">
    <property type="protein sequence ID" value="KAI8550244.1"/>
    <property type="molecule type" value="Genomic_DNA"/>
</dbReference>
<organism evidence="1 2">
    <name type="scientific">Rhododendron molle</name>
    <name type="common">Chinese azalea</name>
    <name type="synonym">Azalea mollis</name>
    <dbReference type="NCBI Taxonomy" id="49168"/>
    <lineage>
        <taxon>Eukaryota</taxon>
        <taxon>Viridiplantae</taxon>
        <taxon>Streptophyta</taxon>
        <taxon>Embryophyta</taxon>
        <taxon>Tracheophyta</taxon>
        <taxon>Spermatophyta</taxon>
        <taxon>Magnoliopsida</taxon>
        <taxon>eudicotyledons</taxon>
        <taxon>Gunneridae</taxon>
        <taxon>Pentapetalae</taxon>
        <taxon>asterids</taxon>
        <taxon>Ericales</taxon>
        <taxon>Ericaceae</taxon>
        <taxon>Ericoideae</taxon>
        <taxon>Rhodoreae</taxon>
        <taxon>Rhododendron</taxon>
    </lineage>
</organism>
<proteinExistence type="predicted"/>
<protein>
    <submittedName>
        <fullName evidence="1">Uncharacterized protein</fullName>
    </submittedName>
</protein>
<keyword evidence="2" id="KW-1185">Reference proteome</keyword>
<evidence type="ECO:0000313" key="2">
    <source>
        <dbReference type="Proteomes" id="UP001062846"/>
    </source>
</evidence>
<name>A0ACC0NAY2_RHOML</name>
<reference evidence="1" key="1">
    <citation type="submission" date="2022-02" db="EMBL/GenBank/DDBJ databases">
        <title>Plant Genome Project.</title>
        <authorList>
            <person name="Zhang R.-G."/>
        </authorList>
    </citation>
    <scope>NUCLEOTIDE SEQUENCE</scope>
    <source>
        <strain evidence="1">AT1</strain>
    </source>
</reference>
<evidence type="ECO:0000313" key="1">
    <source>
        <dbReference type="EMBL" id="KAI8550244.1"/>
    </source>
</evidence>
<comment type="caution">
    <text evidence="1">The sequence shown here is derived from an EMBL/GenBank/DDBJ whole genome shotgun (WGS) entry which is preliminary data.</text>
</comment>